<keyword evidence="2" id="KW-1185">Reference proteome</keyword>
<dbReference type="EMBL" id="JACASF010000018">
    <property type="protein sequence ID" value="KAF6420757.1"/>
    <property type="molecule type" value="Genomic_DNA"/>
</dbReference>
<proteinExistence type="predicted"/>
<evidence type="ECO:0000313" key="1">
    <source>
        <dbReference type="EMBL" id="KAF6420757.1"/>
    </source>
</evidence>
<sequence>MCQNFLNLLVSTNFEQKPLSSSQMNILRSSGDTRLNFMGLANMAMTPTEFFASMNGSRCTLKTIS</sequence>
<dbReference type="Proteomes" id="UP000550707">
    <property type="component" value="Unassembled WGS sequence"/>
</dbReference>
<accession>A0A7J8DC33</accession>
<name>A0A7J8DC33_MOLMO</name>
<reference evidence="1 2" key="1">
    <citation type="journal article" date="2020" name="Nature">
        <title>Six reference-quality genomes reveal evolution of bat adaptations.</title>
        <authorList>
            <person name="Jebb D."/>
            <person name="Huang Z."/>
            <person name="Pippel M."/>
            <person name="Hughes G.M."/>
            <person name="Lavrichenko K."/>
            <person name="Devanna P."/>
            <person name="Winkler S."/>
            <person name="Jermiin L.S."/>
            <person name="Skirmuntt E.C."/>
            <person name="Katzourakis A."/>
            <person name="Burkitt-Gray L."/>
            <person name="Ray D.A."/>
            <person name="Sullivan K.A.M."/>
            <person name="Roscito J.G."/>
            <person name="Kirilenko B.M."/>
            <person name="Davalos L.M."/>
            <person name="Corthals A.P."/>
            <person name="Power M.L."/>
            <person name="Jones G."/>
            <person name="Ransome R.D."/>
            <person name="Dechmann D.K.N."/>
            <person name="Locatelli A.G."/>
            <person name="Puechmaille S.J."/>
            <person name="Fedrigo O."/>
            <person name="Jarvis E.D."/>
            <person name="Hiller M."/>
            <person name="Vernes S.C."/>
            <person name="Myers E.W."/>
            <person name="Teeling E.C."/>
        </authorList>
    </citation>
    <scope>NUCLEOTIDE SEQUENCE [LARGE SCALE GENOMIC DNA]</scope>
    <source>
        <strain evidence="1">MMolMol1</strain>
        <tissue evidence="1">Muscle</tissue>
    </source>
</reference>
<dbReference type="AlphaFoldDB" id="A0A7J8DC33"/>
<comment type="caution">
    <text evidence="1">The sequence shown here is derived from an EMBL/GenBank/DDBJ whole genome shotgun (WGS) entry which is preliminary data.</text>
</comment>
<organism evidence="1 2">
    <name type="scientific">Molossus molossus</name>
    <name type="common">Pallas' mastiff bat</name>
    <name type="synonym">Vespertilio molossus</name>
    <dbReference type="NCBI Taxonomy" id="27622"/>
    <lineage>
        <taxon>Eukaryota</taxon>
        <taxon>Metazoa</taxon>
        <taxon>Chordata</taxon>
        <taxon>Craniata</taxon>
        <taxon>Vertebrata</taxon>
        <taxon>Euteleostomi</taxon>
        <taxon>Mammalia</taxon>
        <taxon>Eutheria</taxon>
        <taxon>Laurasiatheria</taxon>
        <taxon>Chiroptera</taxon>
        <taxon>Yangochiroptera</taxon>
        <taxon>Molossidae</taxon>
        <taxon>Molossus</taxon>
    </lineage>
</organism>
<protein>
    <submittedName>
        <fullName evidence="1">Methyl-CpG binding domain 4, DNA glycosylase</fullName>
    </submittedName>
</protein>
<evidence type="ECO:0000313" key="2">
    <source>
        <dbReference type="Proteomes" id="UP000550707"/>
    </source>
</evidence>
<gene>
    <name evidence="1" type="ORF">HJG59_011976</name>
</gene>